<sequence length="90" mass="10319">MRPRLKGTDYLSRKNSNRSQSYWLLQIEIGVRQTNSDRRICPNGRNRSSDFAGFAEVAAGSVLQRRRPELLENFADRICILAPELENHGT</sequence>
<proteinExistence type="predicted"/>
<gene>
    <name evidence="1" type="ORF">LIER_24296</name>
</gene>
<keyword evidence="2" id="KW-1185">Reference proteome</keyword>
<name>A0AAV3R6C5_LITER</name>
<accession>A0AAV3R6C5</accession>
<dbReference type="Proteomes" id="UP001454036">
    <property type="component" value="Unassembled WGS sequence"/>
</dbReference>
<dbReference type="EMBL" id="BAABME010007022">
    <property type="protein sequence ID" value="GAA0169917.1"/>
    <property type="molecule type" value="Genomic_DNA"/>
</dbReference>
<organism evidence="1 2">
    <name type="scientific">Lithospermum erythrorhizon</name>
    <name type="common">Purple gromwell</name>
    <name type="synonym">Lithospermum officinale var. erythrorhizon</name>
    <dbReference type="NCBI Taxonomy" id="34254"/>
    <lineage>
        <taxon>Eukaryota</taxon>
        <taxon>Viridiplantae</taxon>
        <taxon>Streptophyta</taxon>
        <taxon>Embryophyta</taxon>
        <taxon>Tracheophyta</taxon>
        <taxon>Spermatophyta</taxon>
        <taxon>Magnoliopsida</taxon>
        <taxon>eudicotyledons</taxon>
        <taxon>Gunneridae</taxon>
        <taxon>Pentapetalae</taxon>
        <taxon>asterids</taxon>
        <taxon>lamiids</taxon>
        <taxon>Boraginales</taxon>
        <taxon>Boraginaceae</taxon>
        <taxon>Boraginoideae</taxon>
        <taxon>Lithospermeae</taxon>
        <taxon>Lithospermum</taxon>
    </lineage>
</organism>
<protein>
    <submittedName>
        <fullName evidence="1">Uncharacterized protein</fullName>
    </submittedName>
</protein>
<comment type="caution">
    <text evidence="1">The sequence shown here is derived from an EMBL/GenBank/DDBJ whole genome shotgun (WGS) entry which is preliminary data.</text>
</comment>
<evidence type="ECO:0000313" key="1">
    <source>
        <dbReference type="EMBL" id="GAA0169917.1"/>
    </source>
</evidence>
<reference evidence="1 2" key="1">
    <citation type="submission" date="2024-01" db="EMBL/GenBank/DDBJ databases">
        <title>The complete chloroplast genome sequence of Lithospermum erythrorhizon: insights into the phylogenetic relationship among Boraginaceae species and the maternal lineages of purple gromwells.</title>
        <authorList>
            <person name="Okada T."/>
            <person name="Watanabe K."/>
        </authorList>
    </citation>
    <scope>NUCLEOTIDE SEQUENCE [LARGE SCALE GENOMIC DNA]</scope>
</reference>
<evidence type="ECO:0000313" key="2">
    <source>
        <dbReference type="Proteomes" id="UP001454036"/>
    </source>
</evidence>
<dbReference type="AlphaFoldDB" id="A0AAV3R6C5"/>